<evidence type="ECO:0000313" key="9">
    <source>
        <dbReference type="EMBL" id="RXG26466.1"/>
    </source>
</evidence>
<dbReference type="EMBL" id="QOVK01000001">
    <property type="protein sequence ID" value="RXG26466.1"/>
    <property type="molecule type" value="Genomic_DNA"/>
</dbReference>
<dbReference type="PANTHER" id="PTHR43772">
    <property type="entry name" value="ENDO-1,4-BETA-XYLANASE"/>
    <property type="match status" value="1"/>
</dbReference>
<evidence type="ECO:0000256" key="7">
    <source>
        <dbReference type="PIRSR" id="PIRSR606710-2"/>
    </source>
</evidence>
<dbReference type="GO" id="GO:0045493">
    <property type="term" value="P:xylan catabolic process"/>
    <property type="evidence" value="ECO:0007669"/>
    <property type="project" value="UniProtKB-KW"/>
</dbReference>
<keyword evidence="10" id="KW-1185">Reference proteome</keyword>
<feature type="active site" description="Proton acceptor" evidence="6">
    <location>
        <position position="47"/>
    </location>
</feature>
<feature type="site" description="Important for catalytic activity, responsible for pKa modulation of the active site Glu and correct orientation of both the proton donor and substrate" evidence="7">
    <location>
        <position position="163"/>
    </location>
</feature>
<reference evidence="9 10" key="1">
    <citation type="submission" date="2018-07" db="EMBL/GenBank/DDBJ databases">
        <title>Leeuwenhoekiella genomics.</title>
        <authorList>
            <person name="Tahon G."/>
            <person name="Willems A."/>
        </authorList>
    </citation>
    <scope>NUCLEOTIDE SEQUENCE [LARGE SCALE GENOMIC DNA]</scope>
    <source>
        <strain evidence="9 10">LMG 29608</strain>
    </source>
</reference>
<dbReference type="CDD" id="cd08991">
    <property type="entry name" value="GH43_HoAraf43-like"/>
    <property type="match status" value="1"/>
</dbReference>
<gene>
    <name evidence="9" type="ORF">DSM02_463</name>
</gene>
<evidence type="ECO:0000256" key="1">
    <source>
        <dbReference type="ARBA" id="ARBA00009865"/>
    </source>
</evidence>
<comment type="caution">
    <text evidence="9">The sequence shown here is derived from an EMBL/GenBank/DDBJ whole genome shotgun (WGS) entry which is preliminary data.</text>
</comment>
<dbReference type="Proteomes" id="UP000289859">
    <property type="component" value="Unassembled WGS sequence"/>
</dbReference>
<evidence type="ECO:0000256" key="5">
    <source>
        <dbReference type="ARBA" id="ARBA00023295"/>
    </source>
</evidence>
<dbReference type="InterPro" id="IPR052176">
    <property type="entry name" value="Glycosyl_Hydrlase_43_Enz"/>
</dbReference>
<dbReference type="InterPro" id="IPR006710">
    <property type="entry name" value="Glyco_hydro_43"/>
</dbReference>
<dbReference type="AlphaFoldDB" id="A0A4Q0PHK4"/>
<evidence type="ECO:0000256" key="8">
    <source>
        <dbReference type="RuleBase" id="RU361187"/>
    </source>
</evidence>
<proteinExistence type="inferred from homology"/>
<protein>
    <submittedName>
        <fullName evidence="9">Glycosyl hydrolase family 43</fullName>
    </submittedName>
</protein>
<dbReference type="SUPFAM" id="SSF75005">
    <property type="entry name" value="Arabinanase/levansucrase/invertase"/>
    <property type="match status" value="1"/>
</dbReference>
<evidence type="ECO:0000256" key="4">
    <source>
        <dbReference type="ARBA" id="ARBA00023277"/>
    </source>
</evidence>
<organism evidence="9 10">
    <name type="scientific">Leeuwenhoekiella polynyae</name>
    <dbReference type="NCBI Taxonomy" id="1550906"/>
    <lineage>
        <taxon>Bacteria</taxon>
        <taxon>Pseudomonadati</taxon>
        <taxon>Bacteroidota</taxon>
        <taxon>Flavobacteriia</taxon>
        <taxon>Flavobacteriales</taxon>
        <taxon>Flavobacteriaceae</taxon>
        <taxon>Leeuwenhoekiella</taxon>
    </lineage>
</organism>
<sequence length="376" mass="42704">MNKLKNSLRLLVLITISTFVISCGNRKNNKNDSGVTYSNPLDVKYGDPFILKASDGKYYMYGTDGSAPGFKVYESQDLAAWKYVKMAYEGGKEDSWTKDSYWAPEVYERKGKYYMFFSANWKYNPNNEEEVFRIGVAVSNTPTGPFKDLGDRPIFDPGYPIIDANVLFDDVHNKTYLYYSRCCYKHPVESEIADWAKDKGWYDEIEESWVYGVEMASDFSGVIGEPELLLRPPLKMNNVQAEWESRSVTARETNRRWTEGSYIFEHQDTYYMLYSANYFGGQYYAMGYATSKNPLGPFKKAENNPILQKNNDQGGGVTGTGHGMVLDVADSKKLCVYHARTAETGNDRVVFMDELEILEDGTLVVHGPKSGNVAVK</sequence>
<dbReference type="GO" id="GO:0004553">
    <property type="term" value="F:hydrolase activity, hydrolyzing O-glycosyl compounds"/>
    <property type="evidence" value="ECO:0007669"/>
    <property type="project" value="InterPro"/>
</dbReference>
<evidence type="ECO:0000256" key="2">
    <source>
        <dbReference type="ARBA" id="ARBA00022651"/>
    </source>
</evidence>
<keyword evidence="2" id="KW-0624">Polysaccharide degradation</keyword>
<dbReference type="Pfam" id="PF04616">
    <property type="entry name" value="Glyco_hydro_43"/>
    <property type="match status" value="1"/>
</dbReference>
<dbReference type="OrthoDB" id="1016412at2"/>
<dbReference type="PANTHER" id="PTHR43772:SF2">
    <property type="entry name" value="PUTATIVE (AFU_ORTHOLOGUE AFUA_2G04480)-RELATED"/>
    <property type="match status" value="1"/>
</dbReference>
<keyword evidence="5 8" id="KW-0326">Glycosidase</keyword>
<dbReference type="Gene3D" id="2.115.10.20">
    <property type="entry name" value="Glycosyl hydrolase domain, family 43"/>
    <property type="match status" value="1"/>
</dbReference>
<dbReference type="PROSITE" id="PS51257">
    <property type="entry name" value="PROKAR_LIPOPROTEIN"/>
    <property type="match status" value="1"/>
</dbReference>
<name>A0A4Q0PHK4_9FLAO</name>
<evidence type="ECO:0000256" key="3">
    <source>
        <dbReference type="ARBA" id="ARBA00022801"/>
    </source>
</evidence>
<evidence type="ECO:0000256" key="6">
    <source>
        <dbReference type="PIRSR" id="PIRSR606710-1"/>
    </source>
</evidence>
<dbReference type="RefSeq" id="WP_128764122.1">
    <property type="nucleotide sequence ID" value="NZ_JBHUOO010000003.1"/>
</dbReference>
<feature type="active site" description="Proton donor" evidence="6">
    <location>
        <position position="259"/>
    </location>
</feature>
<keyword evidence="2" id="KW-0858">Xylan degradation</keyword>
<dbReference type="InterPro" id="IPR023296">
    <property type="entry name" value="Glyco_hydro_beta-prop_sf"/>
</dbReference>
<accession>A0A4Q0PHK4</accession>
<keyword evidence="4" id="KW-0119">Carbohydrate metabolism</keyword>
<evidence type="ECO:0000313" key="10">
    <source>
        <dbReference type="Proteomes" id="UP000289859"/>
    </source>
</evidence>
<comment type="similarity">
    <text evidence="1 8">Belongs to the glycosyl hydrolase 43 family.</text>
</comment>
<keyword evidence="3 8" id="KW-0378">Hydrolase</keyword>